<proteinExistence type="predicted"/>
<gene>
    <name evidence="2" type="ORF">BDK51DRAFT_35136</name>
</gene>
<dbReference type="Proteomes" id="UP000269721">
    <property type="component" value="Unassembled WGS sequence"/>
</dbReference>
<evidence type="ECO:0000313" key="3">
    <source>
        <dbReference type="Proteomes" id="UP000269721"/>
    </source>
</evidence>
<organism evidence="2 3">
    <name type="scientific">Blyttiomyces helicus</name>
    <dbReference type="NCBI Taxonomy" id="388810"/>
    <lineage>
        <taxon>Eukaryota</taxon>
        <taxon>Fungi</taxon>
        <taxon>Fungi incertae sedis</taxon>
        <taxon>Chytridiomycota</taxon>
        <taxon>Chytridiomycota incertae sedis</taxon>
        <taxon>Chytridiomycetes</taxon>
        <taxon>Chytridiomycetes incertae sedis</taxon>
        <taxon>Blyttiomyces</taxon>
    </lineage>
</organism>
<evidence type="ECO:0000313" key="2">
    <source>
        <dbReference type="EMBL" id="RKO93792.1"/>
    </source>
</evidence>
<name>A0A4P9WMR8_9FUNG</name>
<keyword evidence="3" id="KW-1185">Reference proteome</keyword>
<protein>
    <submittedName>
        <fullName evidence="2">Uncharacterized protein</fullName>
    </submittedName>
</protein>
<dbReference type="EMBL" id="KZ994115">
    <property type="protein sequence ID" value="RKO93792.1"/>
    <property type="molecule type" value="Genomic_DNA"/>
</dbReference>
<evidence type="ECO:0000256" key="1">
    <source>
        <dbReference type="SAM" id="MobiDB-lite"/>
    </source>
</evidence>
<reference evidence="3" key="1">
    <citation type="journal article" date="2018" name="Nat. Microbiol.">
        <title>Leveraging single-cell genomics to expand the fungal tree of life.</title>
        <authorList>
            <person name="Ahrendt S.R."/>
            <person name="Quandt C.A."/>
            <person name="Ciobanu D."/>
            <person name="Clum A."/>
            <person name="Salamov A."/>
            <person name="Andreopoulos B."/>
            <person name="Cheng J.F."/>
            <person name="Woyke T."/>
            <person name="Pelin A."/>
            <person name="Henrissat B."/>
            <person name="Reynolds N.K."/>
            <person name="Benny G.L."/>
            <person name="Smith M.E."/>
            <person name="James T.Y."/>
            <person name="Grigoriev I.V."/>
        </authorList>
    </citation>
    <scope>NUCLEOTIDE SEQUENCE [LARGE SCALE GENOMIC DNA]</scope>
</reference>
<accession>A0A4P9WMR8</accession>
<feature type="region of interest" description="Disordered" evidence="1">
    <location>
        <begin position="15"/>
        <end position="106"/>
    </location>
</feature>
<sequence>MIPPLHTLMARGRALNLASSRPNSPPTTPPPISLNASRPSSPPQTKYAEPAIRPFVLRADPNNPRARNPARIDSRETDDGCEDDGIASSVGSSTTPTPDTGGVLHLPRRCIARRSHDPGPRTEGGIRLVTGDALVLDQIREDEQRRRQARGLNLRTAEAGWFPLDAVDLVPAPPSPHPHQNGGVKSSTSSAAVRGVRVPTTLAELDQMLLRGDVTGPEFIALRKVVADLVALDEALCKGDVQARDYIARRDAIMESAG</sequence>
<feature type="compositionally biased region" description="Pro residues" evidence="1">
    <location>
        <begin position="23"/>
        <end position="32"/>
    </location>
</feature>
<feature type="compositionally biased region" description="Low complexity" evidence="1">
    <location>
        <begin position="88"/>
        <end position="103"/>
    </location>
</feature>
<dbReference type="AlphaFoldDB" id="A0A4P9WMR8"/>